<dbReference type="STRING" id="272627.CCC_00661"/>
<dbReference type="Pfam" id="PF12627">
    <property type="entry name" value="PolyA_pol_RNAbd"/>
    <property type="match status" value="1"/>
</dbReference>
<evidence type="ECO:0000256" key="8">
    <source>
        <dbReference type="RuleBase" id="RU003953"/>
    </source>
</evidence>
<dbReference type="GO" id="GO:0000166">
    <property type="term" value="F:nucleotide binding"/>
    <property type="evidence" value="ECO:0007669"/>
    <property type="project" value="UniProtKB-KW"/>
</dbReference>
<evidence type="ECO:0000256" key="5">
    <source>
        <dbReference type="ARBA" id="ARBA00022723"/>
    </source>
</evidence>
<dbReference type="RefSeq" id="WP_009870522.1">
    <property type="nucleotide sequence ID" value="NZ_JXSL01000030.1"/>
</dbReference>
<keyword evidence="6" id="KW-0547">Nucleotide-binding</keyword>
<dbReference type="Proteomes" id="UP000031971">
    <property type="component" value="Unassembled WGS sequence"/>
</dbReference>
<evidence type="ECO:0000256" key="6">
    <source>
        <dbReference type="ARBA" id="ARBA00022741"/>
    </source>
</evidence>
<protein>
    <submittedName>
        <fullName evidence="11">tRNA nucleotidyltransferase</fullName>
    </submittedName>
</protein>
<dbReference type="SUPFAM" id="SSF81891">
    <property type="entry name" value="Poly A polymerase C-terminal region-like"/>
    <property type="match status" value="1"/>
</dbReference>
<dbReference type="InterPro" id="IPR002646">
    <property type="entry name" value="PolA_pol_head_dom"/>
</dbReference>
<evidence type="ECO:0000259" key="9">
    <source>
        <dbReference type="Pfam" id="PF01743"/>
    </source>
</evidence>
<dbReference type="InterPro" id="IPR032828">
    <property type="entry name" value="PolyA_RNA-bd"/>
</dbReference>
<dbReference type="Pfam" id="PF01743">
    <property type="entry name" value="PolyA_pol"/>
    <property type="match status" value="1"/>
</dbReference>
<dbReference type="CDD" id="cd05398">
    <property type="entry name" value="NT_ClassII-CCAase"/>
    <property type="match status" value="1"/>
</dbReference>
<dbReference type="PANTHER" id="PTHR46173:SF1">
    <property type="entry name" value="CCA TRNA NUCLEOTIDYLTRANSFERASE 1, MITOCHONDRIAL"/>
    <property type="match status" value="1"/>
</dbReference>
<dbReference type="GO" id="GO:0016779">
    <property type="term" value="F:nucleotidyltransferase activity"/>
    <property type="evidence" value="ECO:0007669"/>
    <property type="project" value="UniProtKB-KW"/>
</dbReference>
<keyword evidence="3" id="KW-0819">tRNA processing</keyword>
<keyword evidence="4" id="KW-0548">Nucleotidyltransferase</keyword>
<keyword evidence="7" id="KW-0460">Magnesium</keyword>
<gene>
    <name evidence="11" type="ORF">CCC_00661</name>
</gene>
<dbReference type="InterPro" id="IPR050264">
    <property type="entry name" value="Bact_CCA-adding_enz_type3_sf"/>
</dbReference>
<feature type="domain" description="Poly A polymerase head" evidence="9">
    <location>
        <begin position="43"/>
        <end position="164"/>
    </location>
</feature>
<dbReference type="GO" id="GO:0046872">
    <property type="term" value="F:metal ion binding"/>
    <property type="evidence" value="ECO:0007669"/>
    <property type="project" value="UniProtKB-KW"/>
</dbReference>
<sequence>MSNTRLHLNPGDPIGLLGPQDWMDAAETRAVLAALQADGAQVRFVGGCVRDALLKRPIKDIDIATPDPPERVLALLDDAGIHAIPTGIDHGTVTAVIGKAHYEITTLRVDVESFGRHARIQYTDDWRVDASRRDFTMNALSADPEGNVYDPFDGIADMAAGRVRFVGEPEKRIEEDALRLLRYFRFHAHYGRGTAMEARALHACRRMAGRLKNLSGERVAGELVRLLLADDPTPSLLVMHSRGILAHVLPEAKEFGRLRTLAWLERRGLARAEIRPDAMRRLAALIATDRNGAMALGERLKLSGVQAKRVAAMAAPRVTVDFTMDAQAARRALRKVGSDEFRDLTLVAWAGRRSLEARPDAAESERWIALLDAARDWVPVELPVKGRDLMERGVPHGPRIGGLLAALEDWWEERDYRPDRNQCLEKLKDFVNDGL</sequence>
<evidence type="ECO:0000256" key="1">
    <source>
        <dbReference type="ARBA" id="ARBA00001946"/>
    </source>
</evidence>
<evidence type="ECO:0000256" key="4">
    <source>
        <dbReference type="ARBA" id="ARBA00022695"/>
    </source>
</evidence>
<keyword evidence="5" id="KW-0479">Metal-binding</keyword>
<dbReference type="GO" id="GO:0008033">
    <property type="term" value="P:tRNA processing"/>
    <property type="evidence" value="ECO:0007669"/>
    <property type="project" value="UniProtKB-KW"/>
</dbReference>
<reference evidence="11 12" key="1">
    <citation type="submission" date="2015-01" db="EMBL/GenBank/DDBJ databases">
        <title>Genome Sequence of Magnetospirillum magnetotacticum Strain MS-1.</title>
        <authorList>
            <person name="Marinov G.K."/>
            <person name="Smalley M.D."/>
            <person name="DeSalvo G."/>
        </authorList>
    </citation>
    <scope>NUCLEOTIDE SEQUENCE [LARGE SCALE GENOMIC DNA]</scope>
    <source>
        <strain evidence="11 12">MS-1</strain>
    </source>
</reference>
<comment type="cofactor">
    <cofactor evidence="1">
        <name>Mg(2+)</name>
        <dbReference type="ChEBI" id="CHEBI:18420"/>
    </cofactor>
</comment>
<keyword evidence="2 8" id="KW-0808">Transferase</keyword>
<name>A0A0C2YSD4_PARME</name>
<dbReference type="SUPFAM" id="SSF81301">
    <property type="entry name" value="Nucleotidyltransferase"/>
    <property type="match status" value="1"/>
</dbReference>
<evidence type="ECO:0000313" key="12">
    <source>
        <dbReference type="Proteomes" id="UP000031971"/>
    </source>
</evidence>
<proteinExistence type="inferred from homology"/>
<dbReference type="InterPro" id="IPR043519">
    <property type="entry name" value="NT_sf"/>
</dbReference>
<comment type="similarity">
    <text evidence="8">Belongs to the tRNA nucleotidyltransferase/poly(A) polymerase family.</text>
</comment>
<evidence type="ECO:0000259" key="10">
    <source>
        <dbReference type="Pfam" id="PF12627"/>
    </source>
</evidence>
<feature type="domain" description="tRNA nucleotidyltransferase/poly(A) polymerase RNA and SrmB- binding" evidence="10">
    <location>
        <begin position="196"/>
        <end position="253"/>
    </location>
</feature>
<dbReference type="Gene3D" id="1.10.3090.10">
    <property type="entry name" value="cca-adding enzyme, domain 2"/>
    <property type="match status" value="1"/>
</dbReference>
<accession>A0A0C2YSD4</accession>
<evidence type="ECO:0000256" key="3">
    <source>
        <dbReference type="ARBA" id="ARBA00022694"/>
    </source>
</evidence>
<dbReference type="PANTHER" id="PTHR46173">
    <property type="entry name" value="CCA TRNA NUCLEOTIDYLTRANSFERASE 1, MITOCHONDRIAL"/>
    <property type="match status" value="1"/>
</dbReference>
<evidence type="ECO:0000313" key="11">
    <source>
        <dbReference type="EMBL" id="KIL97600.1"/>
    </source>
</evidence>
<dbReference type="GO" id="GO:0000049">
    <property type="term" value="F:tRNA binding"/>
    <property type="evidence" value="ECO:0007669"/>
    <property type="project" value="TreeGrafter"/>
</dbReference>
<dbReference type="Gene3D" id="3.30.460.10">
    <property type="entry name" value="Beta Polymerase, domain 2"/>
    <property type="match status" value="1"/>
</dbReference>
<comment type="caution">
    <text evidence="11">The sequence shown here is derived from an EMBL/GenBank/DDBJ whole genome shotgun (WGS) entry which is preliminary data.</text>
</comment>
<dbReference type="EMBL" id="JXSL01000030">
    <property type="protein sequence ID" value="KIL97600.1"/>
    <property type="molecule type" value="Genomic_DNA"/>
</dbReference>
<evidence type="ECO:0000256" key="7">
    <source>
        <dbReference type="ARBA" id="ARBA00022842"/>
    </source>
</evidence>
<dbReference type="OrthoDB" id="9805698at2"/>
<organism evidence="11 12">
    <name type="scientific">Paramagnetospirillum magnetotacticum MS-1</name>
    <dbReference type="NCBI Taxonomy" id="272627"/>
    <lineage>
        <taxon>Bacteria</taxon>
        <taxon>Pseudomonadati</taxon>
        <taxon>Pseudomonadota</taxon>
        <taxon>Alphaproteobacteria</taxon>
        <taxon>Rhodospirillales</taxon>
        <taxon>Magnetospirillaceae</taxon>
        <taxon>Paramagnetospirillum</taxon>
    </lineage>
</organism>
<keyword evidence="12" id="KW-1185">Reference proteome</keyword>
<dbReference type="AlphaFoldDB" id="A0A0C2YSD4"/>
<evidence type="ECO:0000256" key="2">
    <source>
        <dbReference type="ARBA" id="ARBA00022679"/>
    </source>
</evidence>
<keyword evidence="8" id="KW-0694">RNA-binding</keyword>